<reference evidence="14 15" key="1">
    <citation type="submission" date="2019-07" db="EMBL/GenBank/DDBJ databases">
        <title>Complete Genome Sequence of drought tolerant Plant Growth-Promoting Rhizobacterium Glutamicibacter halophytocola DR408.</title>
        <authorList>
            <person name="Nishu S.D."/>
            <person name="Lee T.K."/>
        </authorList>
    </citation>
    <scope>NUCLEOTIDE SEQUENCE [LARGE SCALE GENOMIC DNA]</scope>
    <source>
        <strain evidence="14 15">DR408</strain>
    </source>
</reference>
<evidence type="ECO:0000313" key="15">
    <source>
        <dbReference type="Proteomes" id="UP000320717"/>
    </source>
</evidence>
<feature type="compositionally biased region" description="Polar residues" evidence="10">
    <location>
        <begin position="282"/>
        <end position="298"/>
    </location>
</feature>
<evidence type="ECO:0000256" key="1">
    <source>
        <dbReference type="ARBA" id="ARBA00004651"/>
    </source>
</evidence>
<dbReference type="PROSITE" id="PS00211">
    <property type="entry name" value="ABC_TRANSPORTER_1"/>
    <property type="match status" value="1"/>
</dbReference>
<evidence type="ECO:0000256" key="5">
    <source>
        <dbReference type="ARBA" id="ARBA00022741"/>
    </source>
</evidence>
<dbReference type="CDD" id="cd06261">
    <property type="entry name" value="TM_PBP2"/>
    <property type="match status" value="1"/>
</dbReference>
<feature type="region of interest" description="Disordered" evidence="10">
    <location>
        <begin position="266"/>
        <end position="298"/>
    </location>
</feature>
<keyword evidence="5" id="KW-0547">Nucleotide-binding</keyword>
<dbReference type="InterPro" id="IPR003593">
    <property type="entry name" value="AAA+_ATPase"/>
</dbReference>
<protein>
    <submittedName>
        <fullName evidence="14">ATP-binding cassette domain-containing protein</fullName>
    </submittedName>
</protein>
<sequence>MPGWPMRNFRVSMPAALLCAALLAYAFLVPALNPNAVGAVDLTAVYQRPGPTRIFGTDQLGRDLWVRTAAALRVSLLMALGSATFATLMGIIAATIAATSGKFVDGVISRAIDGLNAIPHLLLSVVILALWPGQIWAIIISIGLTHWTQVARVLRAKLLSERENGYIRLSAASGASSLAIWRTHLIPAILPQAGIAFALQVPHAMWHESALSFLGVGLPAQAASLGLLLEDARSGILAGAWWLLIFPSTVLITACWAVAQLAQQDHGRRSPSRRRPGKALKTLSSSPSFGPTPSQGFSARSTVRAGEQLLVRQVEISAEPGTVTVLMGTSGAGKTLFLRSIAGLLPDSLEASSTVALNGRSGSNARTGKFLGSDLVFIPGSAATALNPVHTIRKALTRAFREHSQQASGGNLEAYWRQFGLDGHLLDRYPHQLSGGQAQRALLALGLAGDPACVVLDEPTSALDEDTRLIVAQILRKTADAGAIVLMVTHDLDLAEQLAGVIHTMEDGQLISTKVPINHREVIT</sequence>
<evidence type="ECO:0000256" key="6">
    <source>
        <dbReference type="ARBA" id="ARBA00022840"/>
    </source>
</evidence>
<keyword evidence="8 9" id="KW-0472">Membrane</keyword>
<evidence type="ECO:0000259" key="12">
    <source>
        <dbReference type="PROSITE" id="PS50893"/>
    </source>
</evidence>
<feature type="transmembrane region" description="Helical" evidence="9">
    <location>
        <begin position="111"/>
        <end position="129"/>
    </location>
</feature>
<accession>A0ABX5Y6W6</accession>
<dbReference type="SMART" id="SM00382">
    <property type="entry name" value="AAA"/>
    <property type="match status" value="1"/>
</dbReference>
<comment type="subcellular location">
    <subcellularLocation>
        <location evidence="1 9">Cell membrane</location>
        <topology evidence="1 9">Multi-pass membrane protein</topology>
    </subcellularLocation>
</comment>
<dbReference type="PANTHER" id="PTHR43386">
    <property type="entry name" value="OLIGOPEPTIDE TRANSPORT SYSTEM PERMEASE PROTEIN APPC"/>
    <property type="match status" value="1"/>
</dbReference>
<dbReference type="PROSITE" id="PS50928">
    <property type="entry name" value="ABC_TM1"/>
    <property type="match status" value="1"/>
</dbReference>
<feature type="chain" id="PRO_5047309361" evidence="11">
    <location>
        <begin position="27"/>
        <end position="524"/>
    </location>
</feature>
<dbReference type="Pfam" id="PF00005">
    <property type="entry name" value="ABC_tran"/>
    <property type="match status" value="1"/>
</dbReference>
<dbReference type="Proteomes" id="UP000320717">
    <property type="component" value="Chromosome"/>
</dbReference>
<gene>
    <name evidence="14" type="ORF">FQA45_03310</name>
</gene>
<dbReference type="InterPro" id="IPR027417">
    <property type="entry name" value="P-loop_NTPase"/>
</dbReference>
<feature type="transmembrane region" description="Helical" evidence="9">
    <location>
        <begin position="241"/>
        <end position="262"/>
    </location>
</feature>
<dbReference type="Gene3D" id="3.40.50.300">
    <property type="entry name" value="P-loop containing nucleotide triphosphate hydrolases"/>
    <property type="match status" value="1"/>
</dbReference>
<keyword evidence="4 9" id="KW-0812">Transmembrane</keyword>
<comment type="similarity">
    <text evidence="9">Belongs to the binding-protein-dependent transport system permease family.</text>
</comment>
<evidence type="ECO:0000313" key="14">
    <source>
        <dbReference type="EMBL" id="QDY65415.1"/>
    </source>
</evidence>
<feature type="domain" description="ABC transmembrane type-1" evidence="13">
    <location>
        <begin position="72"/>
        <end position="262"/>
    </location>
</feature>
<dbReference type="EMBL" id="CP042260">
    <property type="protein sequence ID" value="QDY65415.1"/>
    <property type="molecule type" value="Genomic_DNA"/>
</dbReference>
<keyword evidence="6 14" id="KW-0067">ATP-binding</keyword>
<dbReference type="InterPro" id="IPR000515">
    <property type="entry name" value="MetI-like"/>
</dbReference>
<proteinExistence type="inferred from homology"/>
<evidence type="ECO:0000259" key="13">
    <source>
        <dbReference type="PROSITE" id="PS50928"/>
    </source>
</evidence>
<keyword evidence="7 9" id="KW-1133">Transmembrane helix</keyword>
<dbReference type="InterPro" id="IPR050366">
    <property type="entry name" value="BP-dependent_transpt_permease"/>
</dbReference>
<feature type="transmembrane region" description="Helical" evidence="9">
    <location>
        <begin position="210"/>
        <end position="229"/>
    </location>
</feature>
<feature type="transmembrane region" description="Helical" evidence="9">
    <location>
        <begin position="74"/>
        <end position="99"/>
    </location>
</feature>
<feature type="domain" description="ABC transporter" evidence="12">
    <location>
        <begin position="292"/>
        <end position="524"/>
    </location>
</feature>
<evidence type="ECO:0000256" key="3">
    <source>
        <dbReference type="ARBA" id="ARBA00022475"/>
    </source>
</evidence>
<name>A0ABX5Y6W6_9MICC</name>
<dbReference type="Gene3D" id="1.10.3720.10">
    <property type="entry name" value="MetI-like"/>
    <property type="match status" value="1"/>
</dbReference>
<dbReference type="InterPro" id="IPR035906">
    <property type="entry name" value="MetI-like_sf"/>
</dbReference>
<evidence type="ECO:0000256" key="2">
    <source>
        <dbReference type="ARBA" id="ARBA00022448"/>
    </source>
</evidence>
<keyword evidence="2 9" id="KW-0813">Transport</keyword>
<dbReference type="Pfam" id="PF00528">
    <property type="entry name" value="BPD_transp_1"/>
    <property type="match status" value="1"/>
</dbReference>
<dbReference type="SUPFAM" id="SSF52540">
    <property type="entry name" value="P-loop containing nucleoside triphosphate hydrolases"/>
    <property type="match status" value="1"/>
</dbReference>
<evidence type="ECO:0000256" key="9">
    <source>
        <dbReference type="RuleBase" id="RU363032"/>
    </source>
</evidence>
<feature type="transmembrane region" description="Helical" evidence="9">
    <location>
        <begin position="166"/>
        <end position="190"/>
    </location>
</feature>
<keyword evidence="15" id="KW-1185">Reference proteome</keyword>
<evidence type="ECO:0000256" key="11">
    <source>
        <dbReference type="SAM" id="SignalP"/>
    </source>
</evidence>
<organism evidence="14 15">
    <name type="scientific">Glutamicibacter halophytocola</name>
    <dbReference type="NCBI Taxonomy" id="1933880"/>
    <lineage>
        <taxon>Bacteria</taxon>
        <taxon>Bacillati</taxon>
        <taxon>Actinomycetota</taxon>
        <taxon>Actinomycetes</taxon>
        <taxon>Micrococcales</taxon>
        <taxon>Micrococcaceae</taxon>
        <taxon>Glutamicibacter</taxon>
    </lineage>
</organism>
<dbReference type="InterPro" id="IPR017871">
    <property type="entry name" value="ABC_transporter-like_CS"/>
</dbReference>
<evidence type="ECO:0000256" key="7">
    <source>
        <dbReference type="ARBA" id="ARBA00022989"/>
    </source>
</evidence>
<keyword evidence="3" id="KW-1003">Cell membrane</keyword>
<dbReference type="GO" id="GO:0005524">
    <property type="term" value="F:ATP binding"/>
    <property type="evidence" value="ECO:0007669"/>
    <property type="project" value="UniProtKB-KW"/>
</dbReference>
<dbReference type="InterPro" id="IPR003439">
    <property type="entry name" value="ABC_transporter-like_ATP-bd"/>
</dbReference>
<feature type="compositionally biased region" description="Basic residues" evidence="10">
    <location>
        <begin position="269"/>
        <end position="278"/>
    </location>
</feature>
<dbReference type="PROSITE" id="PS50893">
    <property type="entry name" value="ABC_TRANSPORTER_2"/>
    <property type="match status" value="1"/>
</dbReference>
<evidence type="ECO:0000256" key="10">
    <source>
        <dbReference type="SAM" id="MobiDB-lite"/>
    </source>
</evidence>
<dbReference type="SUPFAM" id="SSF161098">
    <property type="entry name" value="MetI-like"/>
    <property type="match status" value="1"/>
</dbReference>
<evidence type="ECO:0000256" key="4">
    <source>
        <dbReference type="ARBA" id="ARBA00022692"/>
    </source>
</evidence>
<keyword evidence="11" id="KW-0732">Signal</keyword>
<dbReference type="PANTHER" id="PTHR43386:SF23">
    <property type="entry name" value="ABC TRANSPORTER"/>
    <property type="match status" value="1"/>
</dbReference>
<evidence type="ECO:0000256" key="8">
    <source>
        <dbReference type="ARBA" id="ARBA00023136"/>
    </source>
</evidence>
<feature type="signal peptide" evidence="11">
    <location>
        <begin position="1"/>
        <end position="26"/>
    </location>
</feature>